<evidence type="ECO:0000259" key="1">
    <source>
        <dbReference type="Pfam" id="PF00248"/>
    </source>
</evidence>
<dbReference type="InterPro" id="IPR036812">
    <property type="entry name" value="NAD(P)_OxRdtase_dom_sf"/>
</dbReference>
<dbReference type="Gene3D" id="3.20.20.100">
    <property type="entry name" value="NADP-dependent oxidoreductase domain"/>
    <property type="match status" value="1"/>
</dbReference>
<dbReference type="PANTHER" id="PTHR42686:SF1">
    <property type="entry name" value="GH17980P-RELATED"/>
    <property type="match status" value="1"/>
</dbReference>
<dbReference type="CDD" id="cd19152">
    <property type="entry name" value="AKR_AKR15A"/>
    <property type="match status" value="1"/>
</dbReference>
<dbReference type="RefSeq" id="WP_344194586.1">
    <property type="nucleotide sequence ID" value="NZ_BAAARN010000003.1"/>
</dbReference>
<protein>
    <submittedName>
        <fullName evidence="2">Aldo/keto reductase</fullName>
    </submittedName>
</protein>
<evidence type="ECO:0000313" key="2">
    <source>
        <dbReference type="EMBL" id="GAA2738218.1"/>
    </source>
</evidence>
<proteinExistence type="predicted"/>
<accession>A0ABN3UTA7</accession>
<dbReference type="SUPFAM" id="SSF51430">
    <property type="entry name" value="NAD(P)-linked oxidoreductase"/>
    <property type="match status" value="1"/>
</dbReference>
<sequence>MTDGQTRPGTTVTGPEAEHGAIPARRVGRTDLHVTTMGFGAASIGNLYRPVEESTARATVDTAWEEGVRYFDTAPHYGVGLSERRLGAALADRPRDELVLSTKVGRLLVPNENPVGNDLAWGFDTPDDLTRLLDYSADGVRRSIEESLERLGTDRIDIALVHDPDDHVEQVLAEALPELVRLRDEGVVGAIGVGMNQWEAPLRFVRESDLDVVMLAGRWTLLDRTGEPLLAECERRGVSVLAAAPFNSGLLSRPDPAADTHFNYEAPDPRLLAAARELADLARDHGTVLPHLALTFPLQHPAVAAVVTGQAKPEHVRSSARWLSTPVPEAVWPEAEKIVEGVL</sequence>
<keyword evidence="3" id="KW-1185">Reference proteome</keyword>
<gene>
    <name evidence="2" type="ORF">GCM10009867_28560</name>
</gene>
<dbReference type="InterPro" id="IPR020471">
    <property type="entry name" value="AKR"/>
</dbReference>
<dbReference type="Proteomes" id="UP001501326">
    <property type="component" value="Unassembled WGS sequence"/>
</dbReference>
<feature type="domain" description="NADP-dependent oxidoreductase" evidence="1">
    <location>
        <begin position="37"/>
        <end position="339"/>
    </location>
</feature>
<name>A0ABN3UTA7_9MICO</name>
<dbReference type="EMBL" id="BAAARN010000003">
    <property type="protein sequence ID" value="GAA2738218.1"/>
    <property type="molecule type" value="Genomic_DNA"/>
</dbReference>
<evidence type="ECO:0000313" key="3">
    <source>
        <dbReference type="Proteomes" id="UP001501326"/>
    </source>
</evidence>
<dbReference type="Pfam" id="PF00248">
    <property type="entry name" value="Aldo_ket_red"/>
    <property type="match status" value="1"/>
</dbReference>
<dbReference type="InterPro" id="IPR023210">
    <property type="entry name" value="NADP_OxRdtase_dom"/>
</dbReference>
<dbReference type="PANTHER" id="PTHR42686">
    <property type="entry name" value="GH17980P-RELATED"/>
    <property type="match status" value="1"/>
</dbReference>
<organism evidence="2 3">
    <name type="scientific">Pedococcus aerophilus</name>
    <dbReference type="NCBI Taxonomy" id="436356"/>
    <lineage>
        <taxon>Bacteria</taxon>
        <taxon>Bacillati</taxon>
        <taxon>Actinomycetota</taxon>
        <taxon>Actinomycetes</taxon>
        <taxon>Micrococcales</taxon>
        <taxon>Intrasporangiaceae</taxon>
        <taxon>Pedococcus</taxon>
    </lineage>
</organism>
<comment type="caution">
    <text evidence="2">The sequence shown here is derived from an EMBL/GenBank/DDBJ whole genome shotgun (WGS) entry which is preliminary data.</text>
</comment>
<reference evidence="2 3" key="1">
    <citation type="journal article" date="2019" name="Int. J. Syst. Evol. Microbiol.">
        <title>The Global Catalogue of Microorganisms (GCM) 10K type strain sequencing project: providing services to taxonomists for standard genome sequencing and annotation.</title>
        <authorList>
            <consortium name="The Broad Institute Genomics Platform"/>
            <consortium name="The Broad Institute Genome Sequencing Center for Infectious Disease"/>
            <person name="Wu L."/>
            <person name="Ma J."/>
        </authorList>
    </citation>
    <scope>NUCLEOTIDE SEQUENCE [LARGE SCALE GENOMIC DNA]</scope>
    <source>
        <strain evidence="2 3">JCM 16378</strain>
    </source>
</reference>